<evidence type="ECO:0000313" key="3">
    <source>
        <dbReference type="Proteomes" id="UP000309340"/>
    </source>
</evidence>
<reference evidence="2 3" key="1">
    <citation type="submission" date="2017-03" db="EMBL/GenBank/DDBJ databases">
        <title>Genomes of endolithic fungi from Antarctica.</title>
        <authorList>
            <person name="Coleine C."/>
            <person name="Masonjones S."/>
            <person name="Stajich J.E."/>
        </authorList>
    </citation>
    <scope>NUCLEOTIDE SEQUENCE [LARGE SCALE GENOMIC DNA]</scope>
    <source>
        <strain evidence="2 3">CCFEE 5184</strain>
    </source>
</reference>
<name>A0A4U0VF77_9PEZI</name>
<accession>A0A4U0VF77</accession>
<dbReference type="OrthoDB" id="3182339at2759"/>
<dbReference type="Pfam" id="PF20255">
    <property type="entry name" value="DUF6606"/>
    <property type="match status" value="1"/>
</dbReference>
<evidence type="ECO:0000259" key="1">
    <source>
        <dbReference type="Pfam" id="PF20255"/>
    </source>
</evidence>
<protein>
    <recommendedName>
        <fullName evidence="1">DUF6606 domain-containing protein</fullName>
    </recommendedName>
</protein>
<dbReference type="EMBL" id="NAJQ01002179">
    <property type="protein sequence ID" value="TKA47807.1"/>
    <property type="molecule type" value="Genomic_DNA"/>
</dbReference>
<dbReference type="Proteomes" id="UP000309340">
    <property type="component" value="Unassembled WGS sequence"/>
</dbReference>
<proteinExistence type="predicted"/>
<evidence type="ECO:0000313" key="2">
    <source>
        <dbReference type="EMBL" id="TKA47807.1"/>
    </source>
</evidence>
<feature type="domain" description="DUF6606" evidence="1">
    <location>
        <begin position="9"/>
        <end position="89"/>
    </location>
</feature>
<organism evidence="2 3">
    <name type="scientific">Friedmanniomyces simplex</name>
    <dbReference type="NCBI Taxonomy" id="329884"/>
    <lineage>
        <taxon>Eukaryota</taxon>
        <taxon>Fungi</taxon>
        <taxon>Dikarya</taxon>
        <taxon>Ascomycota</taxon>
        <taxon>Pezizomycotina</taxon>
        <taxon>Dothideomycetes</taxon>
        <taxon>Dothideomycetidae</taxon>
        <taxon>Mycosphaerellales</taxon>
        <taxon>Teratosphaeriaceae</taxon>
        <taxon>Friedmanniomyces</taxon>
    </lineage>
</organism>
<gene>
    <name evidence="2" type="ORF">B0A55_13570</name>
</gene>
<keyword evidence="3" id="KW-1185">Reference proteome</keyword>
<sequence>MTSSIRYTHIEEFVNEKKLAELLHDLPRQGGAILLYISAQNAGMIVSRVSDLGSDSAVRFEALELSPRNRADSVANQEQKWNIFFADPVFEILVVADIQLAGEEVQLDDQARVDHRRRNLTGKGVEVQTVQRTKAAVAARCVQVQSDCV</sequence>
<dbReference type="AlphaFoldDB" id="A0A4U0VF77"/>
<dbReference type="InterPro" id="IPR046541">
    <property type="entry name" value="DUF6606"/>
</dbReference>
<comment type="caution">
    <text evidence="2">The sequence shown here is derived from an EMBL/GenBank/DDBJ whole genome shotgun (WGS) entry which is preliminary data.</text>
</comment>